<evidence type="ECO:0000313" key="2">
    <source>
        <dbReference type="Proteomes" id="UP000803844"/>
    </source>
</evidence>
<name>A0A9P5CS88_CRYP1</name>
<dbReference type="EMBL" id="MU032345">
    <property type="protein sequence ID" value="KAF3769053.1"/>
    <property type="molecule type" value="Genomic_DNA"/>
</dbReference>
<reference evidence="1" key="1">
    <citation type="journal article" date="2020" name="Phytopathology">
        <title>Genome sequence of the chestnut blight fungus Cryphonectria parasitica EP155: A fundamental resource for an archetypical invasive plant pathogen.</title>
        <authorList>
            <person name="Crouch J.A."/>
            <person name="Dawe A."/>
            <person name="Aerts A."/>
            <person name="Barry K."/>
            <person name="Churchill A.C.L."/>
            <person name="Grimwood J."/>
            <person name="Hillman B."/>
            <person name="Milgroom M.G."/>
            <person name="Pangilinan J."/>
            <person name="Smith M."/>
            <person name="Salamov A."/>
            <person name="Schmutz J."/>
            <person name="Yadav J."/>
            <person name="Grigoriev I.V."/>
            <person name="Nuss D."/>
        </authorList>
    </citation>
    <scope>NUCLEOTIDE SEQUENCE</scope>
    <source>
        <strain evidence="1">EP155</strain>
    </source>
</reference>
<dbReference type="Proteomes" id="UP000803844">
    <property type="component" value="Unassembled WGS sequence"/>
</dbReference>
<sequence length="112" mass="12150">MDLGALLRVRHGEDKLRVAPREALHRRMAVSSARGSSRALGRSRISERGLMPVLGDDPDDGLLQLFNVPVALLPRLGVQLLAVLLEDRTRGLCRREEAYVVHLGPAPLAAGA</sequence>
<proteinExistence type="predicted"/>
<keyword evidence="2" id="KW-1185">Reference proteome</keyword>
<dbReference type="GeneID" id="63837341"/>
<organism evidence="1 2">
    <name type="scientific">Cryphonectria parasitica (strain ATCC 38755 / EP155)</name>
    <dbReference type="NCBI Taxonomy" id="660469"/>
    <lineage>
        <taxon>Eukaryota</taxon>
        <taxon>Fungi</taxon>
        <taxon>Dikarya</taxon>
        <taxon>Ascomycota</taxon>
        <taxon>Pezizomycotina</taxon>
        <taxon>Sordariomycetes</taxon>
        <taxon>Sordariomycetidae</taxon>
        <taxon>Diaporthales</taxon>
        <taxon>Cryphonectriaceae</taxon>
        <taxon>Cryphonectria-Endothia species complex</taxon>
        <taxon>Cryphonectria</taxon>
    </lineage>
</organism>
<gene>
    <name evidence="1" type="ORF">M406DRAFT_327461</name>
</gene>
<comment type="caution">
    <text evidence="1">The sequence shown here is derived from an EMBL/GenBank/DDBJ whole genome shotgun (WGS) entry which is preliminary data.</text>
</comment>
<dbReference type="AlphaFoldDB" id="A0A9P5CS88"/>
<evidence type="ECO:0000313" key="1">
    <source>
        <dbReference type="EMBL" id="KAF3769053.1"/>
    </source>
</evidence>
<protein>
    <submittedName>
        <fullName evidence="1">Uncharacterized protein</fullName>
    </submittedName>
</protein>
<dbReference type="RefSeq" id="XP_040780014.1">
    <property type="nucleotide sequence ID" value="XM_040920212.1"/>
</dbReference>
<accession>A0A9P5CS88</accession>